<accession>A0ABS8GC98</accession>
<keyword evidence="3" id="KW-1185">Reference proteome</keyword>
<dbReference type="SUPFAM" id="SSF53067">
    <property type="entry name" value="Actin-like ATPase domain"/>
    <property type="match status" value="1"/>
</dbReference>
<dbReference type="InterPro" id="IPR005338">
    <property type="entry name" value="Anhydro_N_Ac-Mur_kinase"/>
</dbReference>
<evidence type="ECO:0000313" key="2">
    <source>
        <dbReference type="EMBL" id="MCC2617445.1"/>
    </source>
</evidence>
<dbReference type="PANTHER" id="PTHR30605:SF0">
    <property type="entry name" value="ANHYDRO-N-ACETYLMURAMIC ACID KINASE"/>
    <property type="match status" value="1"/>
</dbReference>
<comment type="pathway">
    <text evidence="1">Amino-sugar metabolism; 1,6-anhydro-N-acetylmuramate degradation.</text>
</comment>
<comment type="catalytic activity">
    <reaction evidence="1">
        <text>1,6-anhydro-N-acetyl-beta-muramate + ATP + H2O = N-acetyl-D-muramate 6-phosphate + ADP + H(+)</text>
        <dbReference type="Rhea" id="RHEA:24952"/>
        <dbReference type="ChEBI" id="CHEBI:15377"/>
        <dbReference type="ChEBI" id="CHEBI:15378"/>
        <dbReference type="ChEBI" id="CHEBI:30616"/>
        <dbReference type="ChEBI" id="CHEBI:58690"/>
        <dbReference type="ChEBI" id="CHEBI:58722"/>
        <dbReference type="ChEBI" id="CHEBI:456216"/>
        <dbReference type="EC" id="2.7.1.170"/>
    </reaction>
</comment>
<dbReference type="Gene3D" id="3.30.420.40">
    <property type="match status" value="2"/>
</dbReference>
<dbReference type="HAMAP" id="MF_01270">
    <property type="entry name" value="AnhMurNAc_kinase"/>
    <property type="match status" value="1"/>
</dbReference>
<keyword evidence="1 2" id="KW-0808">Transferase</keyword>
<keyword evidence="1" id="KW-0547">Nucleotide-binding</keyword>
<name>A0ABS8GC98_9ALTE</name>
<dbReference type="Pfam" id="PF03702">
    <property type="entry name" value="AnmK"/>
    <property type="match status" value="1"/>
</dbReference>
<reference evidence="2 3" key="1">
    <citation type="submission" date="2021-10" db="EMBL/GenBank/DDBJ databases">
        <title>Draft genome of Aestuariibacter halophilus JC2043.</title>
        <authorList>
            <person name="Emsley S.A."/>
            <person name="Pfannmuller K.M."/>
            <person name="Ushijima B."/>
            <person name="Saw J.H."/>
            <person name="Videau P."/>
        </authorList>
    </citation>
    <scope>NUCLEOTIDE SEQUENCE [LARGE SCALE GENOMIC DNA]</scope>
    <source>
        <strain evidence="2 3">JC2043</strain>
    </source>
</reference>
<comment type="similarity">
    <text evidence="1">Belongs to the anhydro-N-acetylmuramic acid kinase family.</text>
</comment>
<evidence type="ECO:0000256" key="1">
    <source>
        <dbReference type="HAMAP-Rule" id="MF_01270"/>
    </source>
</evidence>
<dbReference type="EC" id="2.7.1.170" evidence="1"/>
<feature type="binding site" evidence="1">
    <location>
        <begin position="10"/>
        <end position="17"/>
    </location>
    <ligand>
        <name>ATP</name>
        <dbReference type="ChEBI" id="CHEBI:30616"/>
    </ligand>
</feature>
<dbReference type="CDD" id="cd24050">
    <property type="entry name" value="ASKHA_NBD_ANMK"/>
    <property type="match status" value="1"/>
</dbReference>
<keyword evidence="1" id="KW-0067">ATP-binding</keyword>
<comment type="pathway">
    <text evidence="1">Cell wall biogenesis; peptidoglycan recycling.</text>
</comment>
<gene>
    <name evidence="1" type="primary">anmK</name>
    <name evidence="2" type="ORF">LJ739_14425</name>
</gene>
<proteinExistence type="inferred from homology"/>
<dbReference type="RefSeq" id="WP_229161604.1">
    <property type="nucleotide sequence ID" value="NZ_JAJEWP010000004.1"/>
</dbReference>
<sequence length="369" mass="39947">MERYLGVMSGTSMDGIDVALVCIEEGLTQLEGYATFPLPDSLVPLLHQLCTPGDNEINLMGNASRQLAYVYADACQQLLDQHGLTADDIRAIGCHGQTVRHHPEGAAPFTLQLGDPNTLAVLSGIDVIADFRRKDMALGGQGAPLVPALHQALFARQGEQRVVVNLGGIANLTWLPGDETLPVIGFDSGPANTLLDAWCRRCLGQPMDRDGQWAATGVVEEHLLGQMLTEPYLTAPYPKSTGRELFNPSWLDAHLHRYKRAVSDVNVQATLAQFTVETLCRAVEAVGTPRHMILCGGGVHNKDLLRRFALRIAPCKVSTSAQWGIEPDAIEAIAFAWLAWAFVHRKSGNIPSVTGAKRPAVLGGYYPAE</sequence>
<dbReference type="Proteomes" id="UP001520878">
    <property type="component" value="Unassembled WGS sequence"/>
</dbReference>
<keyword evidence="1" id="KW-0119">Carbohydrate metabolism</keyword>
<organism evidence="2 3">
    <name type="scientific">Fluctibacter halophilus</name>
    <dbReference type="NCBI Taxonomy" id="226011"/>
    <lineage>
        <taxon>Bacteria</taxon>
        <taxon>Pseudomonadati</taxon>
        <taxon>Pseudomonadota</taxon>
        <taxon>Gammaproteobacteria</taxon>
        <taxon>Alteromonadales</taxon>
        <taxon>Alteromonadaceae</taxon>
        <taxon>Fluctibacter</taxon>
    </lineage>
</organism>
<dbReference type="NCBIfam" id="NF007139">
    <property type="entry name" value="PRK09585.1-3"/>
    <property type="match status" value="1"/>
</dbReference>
<dbReference type="GO" id="GO:0016301">
    <property type="term" value="F:kinase activity"/>
    <property type="evidence" value="ECO:0007669"/>
    <property type="project" value="UniProtKB-KW"/>
</dbReference>
<comment type="caution">
    <text evidence="2">The sequence shown here is derived from an EMBL/GenBank/DDBJ whole genome shotgun (WGS) entry which is preliminary data.</text>
</comment>
<evidence type="ECO:0000313" key="3">
    <source>
        <dbReference type="Proteomes" id="UP001520878"/>
    </source>
</evidence>
<dbReference type="EMBL" id="JAJEWP010000004">
    <property type="protein sequence ID" value="MCC2617445.1"/>
    <property type="molecule type" value="Genomic_DNA"/>
</dbReference>
<protein>
    <recommendedName>
        <fullName evidence="1">Anhydro-N-acetylmuramic acid kinase</fullName>
        <ecNumber evidence="1">2.7.1.170</ecNumber>
    </recommendedName>
    <alternativeName>
        <fullName evidence="1">AnhMurNAc kinase</fullName>
    </alternativeName>
</protein>
<dbReference type="PANTHER" id="PTHR30605">
    <property type="entry name" value="ANHYDRO-N-ACETYLMURAMIC ACID KINASE"/>
    <property type="match status" value="1"/>
</dbReference>
<keyword evidence="1 2" id="KW-0418">Kinase</keyword>
<comment type="function">
    <text evidence="1">Catalyzes the specific phosphorylation of 1,6-anhydro-N-acetylmuramic acid (anhMurNAc) with the simultaneous cleavage of the 1,6-anhydro ring, generating MurNAc-6-P. Is required for the utilization of anhMurNAc either imported from the medium or derived from its own cell wall murein, and thus plays a role in cell wall recycling.</text>
</comment>
<dbReference type="InterPro" id="IPR043129">
    <property type="entry name" value="ATPase_NBD"/>
</dbReference>